<dbReference type="AlphaFoldDB" id="A0A8S2ETQ6"/>
<proteinExistence type="predicted"/>
<evidence type="ECO:0000313" key="2">
    <source>
        <dbReference type="EMBL" id="CAF4064605.1"/>
    </source>
</evidence>
<feature type="non-terminal residue" evidence="1">
    <location>
        <position position="266"/>
    </location>
</feature>
<sequence length="266" mass="31449">MSASALKRLEKNTYVITSVFDEGDIRMKCIRATSKIAVVKHMITYPDEYSEFLKYLGDDYLGVRTSCEDDNPYRYDRPVRVRTTAEVLLQGIDLTRRFASESFVSLIRASVQRLLNVTNNDWKEKLAQVYFVFRVCTPDTMDIYYKENDGIQLILAKSVRDILKYLSEQNDPVQKKVIADTKEWIKKKKKFEKEYKKQCRKHEDEHEELATEEEIDELSLLEKALTRRPVASNLINEFRDQFDVVLVIRPIDDYQKDICDNYDFEY</sequence>
<dbReference type="Proteomes" id="UP000677228">
    <property type="component" value="Unassembled WGS sequence"/>
</dbReference>
<accession>A0A8S2ETQ6</accession>
<reference evidence="1" key="1">
    <citation type="submission" date="2021-02" db="EMBL/GenBank/DDBJ databases">
        <authorList>
            <person name="Nowell W R."/>
        </authorList>
    </citation>
    <scope>NUCLEOTIDE SEQUENCE</scope>
</reference>
<evidence type="ECO:0000313" key="3">
    <source>
        <dbReference type="Proteomes" id="UP000677228"/>
    </source>
</evidence>
<dbReference type="EMBL" id="CAJNOK010017107">
    <property type="protein sequence ID" value="CAF1257781.1"/>
    <property type="molecule type" value="Genomic_DNA"/>
</dbReference>
<name>A0A8S2ETQ6_9BILA</name>
<gene>
    <name evidence="1" type="ORF">OVA965_LOCUS26580</name>
    <name evidence="2" type="ORF">TMI583_LOCUS27318</name>
</gene>
<dbReference type="Proteomes" id="UP000682733">
    <property type="component" value="Unassembled WGS sequence"/>
</dbReference>
<dbReference type="EMBL" id="CAJOBA010038659">
    <property type="protein sequence ID" value="CAF4064605.1"/>
    <property type="molecule type" value="Genomic_DNA"/>
</dbReference>
<protein>
    <submittedName>
        <fullName evidence="1">Uncharacterized protein</fullName>
    </submittedName>
</protein>
<organism evidence="1 3">
    <name type="scientific">Didymodactylos carnosus</name>
    <dbReference type="NCBI Taxonomy" id="1234261"/>
    <lineage>
        <taxon>Eukaryota</taxon>
        <taxon>Metazoa</taxon>
        <taxon>Spiralia</taxon>
        <taxon>Gnathifera</taxon>
        <taxon>Rotifera</taxon>
        <taxon>Eurotatoria</taxon>
        <taxon>Bdelloidea</taxon>
        <taxon>Philodinida</taxon>
        <taxon>Philodinidae</taxon>
        <taxon>Didymodactylos</taxon>
    </lineage>
</organism>
<evidence type="ECO:0000313" key="1">
    <source>
        <dbReference type="EMBL" id="CAF1257781.1"/>
    </source>
</evidence>
<comment type="caution">
    <text evidence="1">The sequence shown here is derived from an EMBL/GenBank/DDBJ whole genome shotgun (WGS) entry which is preliminary data.</text>
</comment>